<comment type="similarity">
    <text evidence="3">Belongs to the peptidase S1 family. CLIP subfamily.</text>
</comment>
<proteinExistence type="inferred from homology"/>
<keyword evidence="3" id="KW-0378">Hydrolase</keyword>
<dbReference type="InterPro" id="IPR043504">
    <property type="entry name" value="Peptidase_S1_PA_chymotrypsin"/>
</dbReference>
<dbReference type="PRINTS" id="PR00722">
    <property type="entry name" value="CHYMOTRYPSIN"/>
</dbReference>
<accession>A0A3R7MKW0</accession>
<dbReference type="CDD" id="cd00190">
    <property type="entry name" value="Tryp_SPc"/>
    <property type="match status" value="1"/>
</dbReference>
<dbReference type="EMBL" id="QCYY01001246">
    <property type="protein sequence ID" value="ROT79438.1"/>
    <property type="molecule type" value="Genomic_DNA"/>
</dbReference>
<dbReference type="STRING" id="6689.A0A3R7MKW0"/>
<feature type="signal peptide" evidence="3">
    <location>
        <begin position="1"/>
        <end position="17"/>
    </location>
</feature>
<dbReference type="SUPFAM" id="SSF50494">
    <property type="entry name" value="Trypsin-like serine proteases"/>
    <property type="match status" value="1"/>
</dbReference>
<evidence type="ECO:0000256" key="2">
    <source>
        <dbReference type="ARBA" id="ARBA00023157"/>
    </source>
</evidence>
<keyword evidence="6" id="KW-1185">Reference proteome</keyword>
<reference evidence="5 6" key="2">
    <citation type="submission" date="2019-01" db="EMBL/GenBank/DDBJ databases">
        <title>The decoding of complex shrimp genome reveals the adaptation for benthos swimmer, frequently molting mechanism and breeding impact on genome.</title>
        <authorList>
            <person name="Sun Y."/>
            <person name="Gao Y."/>
            <person name="Yu Y."/>
        </authorList>
    </citation>
    <scope>NUCLEOTIDE SEQUENCE [LARGE SCALE GENOMIC DNA]</scope>
    <source>
        <tissue evidence="5">Muscle</tissue>
    </source>
</reference>
<dbReference type="InterPro" id="IPR009003">
    <property type="entry name" value="Peptidase_S1_PA"/>
</dbReference>
<dbReference type="PROSITE" id="PS00135">
    <property type="entry name" value="TRYPSIN_SER"/>
    <property type="match status" value="1"/>
</dbReference>
<comment type="subcellular location">
    <subcellularLocation>
        <location evidence="3">Secreted</location>
    </subcellularLocation>
</comment>
<dbReference type="EC" id="3.4.21.-" evidence="3"/>
<dbReference type="GO" id="GO:0006508">
    <property type="term" value="P:proteolysis"/>
    <property type="evidence" value="ECO:0007669"/>
    <property type="project" value="UniProtKB-KW"/>
</dbReference>
<evidence type="ECO:0000259" key="4">
    <source>
        <dbReference type="PROSITE" id="PS50240"/>
    </source>
</evidence>
<reference evidence="5 6" key="1">
    <citation type="submission" date="2018-04" db="EMBL/GenBank/DDBJ databases">
        <authorList>
            <person name="Zhang X."/>
            <person name="Yuan J."/>
            <person name="Li F."/>
            <person name="Xiang J."/>
        </authorList>
    </citation>
    <scope>NUCLEOTIDE SEQUENCE [LARGE SCALE GENOMIC DNA]</scope>
    <source>
        <tissue evidence="5">Muscle</tissue>
    </source>
</reference>
<dbReference type="Pfam" id="PF12032">
    <property type="entry name" value="CLIP"/>
    <property type="match status" value="1"/>
</dbReference>
<keyword evidence="1 3" id="KW-0732">Signal</keyword>
<dbReference type="Pfam" id="PF00089">
    <property type="entry name" value="Trypsin"/>
    <property type="match status" value="1"/>
</dbReference>
<dbReference type="SMART" id="SM00020">
    <property type="entry name" value="Tryp_SPc"/>
    <property type="match status" value="1"/>
</dbReference>
<organism evidence="5 6">
    <name type="scientific">Penaeus vannamei</name>
    <name type="common">Whiteleg shrimp</name>
    <name type="synonym">Litopenaeus vannamei</name>
    <dbReference type="NCBI Taxonomy" id="6689"/>
    <lineage>
        <taxon>Eukaryota</taxon>
        <taxon>Metazoa</taxon>
        <taxon>Ecdysozoa</taxon>
        <taxon>Arthropoda</taxon>
        <taxon>Crustacea</taxon>
        <taxon>Multicrustacea</taxon>
        <taxon>Malacostraca</taxon>
        <taxon>Eumalacostraca</taxon>
        <taxon>Eucarida</taxon>
        <taxon>Decapoda</taxon>
        <taxon>Dendrobranchiata</taxon>
        <taxon>Penaeoidea</taxon>
        <taxon>Penaeidae</taxon>
        <taxon>Penaeus</taxon>
    </lineage>
</organism>
<evidence type="ECO:0000313" key="6">
    <source>
        <dbReference type="Proteomes" id="UP000283509"/>
    </source>
</evidence>
<protein>
    <recommendedName>
        <fullName evidence="3">CLIP domain-containing serine protease</fullName>
        <ecNumber evidence="3">3.4.21.-</ecNumber>
    </recommendedName>
</protein>
<dbReference type="InterPro" id="IPR022700">
    <property type="entry name" value="CLIP"/>
</dbReference>
<comment type="domain">
    <text evidence="3">The clip domain consists of 35-55 residues which are 'knitted' together usually by 3 conserved disulfide bonds forming a clip-like compact structure.</text>
</comment>
<feature type="chain" id="PRO_5041011450" description="CLIP domain-containing serine protease" evidence="3">
    <location>
        <begin position="18"/>
        <end position="269"/>
    </location>
</feature>
<dbReference type="PANTHER" id="PTHR24258">
    <property type="entry name" value="SERINE PROTEASE-RELATED"/>
    <property type="match status" value="1"/>
</dbReference>
<keyword evidence="3" id="KW-0645">Protease</keyword>
<dbReference type="GO" id="GO:0004252">
    <property type="term" value="F:serine-type endopeptidase activity"/>
    <property type="evidence" value="ECO:0007669"/>
    <property type="project" value="UniProtKB-UniRule"/>
</dbReference>
<evidence type="ECO:0000256" key="3">
    <source>
        <dbReference type="RuleBase" id="RU366078"/>
    </source>
</evidence>
<keyword evidence="3" id="KW-0720">Serine protease</keyword>
<name>A0A3R7MKW0_PENVA</name>
<dbReference type="OrthoDB" id="6370098at2759"/>
<gene>
    <name evidence="5" type="ORF">C7M84_001848</name>
</gene>
<feature type="domain" description="Peptidase S1" evidence="4">
    <location>
        <begin position="52"/>
        <end position="268"/>
    </location>
</feature>
<dbReference type="InterPro" id="IPR033116">
    <property type="entry name" value="TRYPSIN_SER"/>
</dbReference>
<comment type="caution">
    <text evidence="5">The sequence shown here is derived from an EMBL/GenBank/DDBJ whole genome shotgun (WGS) entry which is preliminary data.</text>
</comment>
<sequence length="269" mass="29073">MLSLVVAVVMLAGQAQAEERISRQAVTCRAGTTCIQLTNCPRLLSFLNFPTPQNIQILRNNFCGFSGRIPSVIRLGEHNLVTEEDCTTTGSTQRCAPPVQSFTPEQIIRHPDFDRRSSVSDDIALIRLDRAATFSTYVQPICIPPAGFDISTFLGGREVTVAGWGSTERGPDTQVLQKVLIPFVGKEECNPHYDNSLVNEQICFGGSGQRDACFGDSGGPVFATALGTGRFSLLAVVSFGQPSCGVPGVPAVYTDVASYRTWIVNNLRP</sequence>
<dbReference type="PROSITE" id="PS50240">
    <property type="entry name" value="TRYPSIN_DOM"/>
    <property type="match status" value="1"/>
</dbReference>
<dbReference type="InterPro" id="IPR001254">
    <property type="entry name" value="Trypsin_dom"/>
</dbReference>
<evidence type="ECO:0000256" key="1">
    <source>
        <dbReference type="ARBA" id="ARBA00022729"/>
    </source>
</evidence>
<dbReference type="Proteomes" id="UP000283509">
    <property type="component" value="Unassembled WGS sequence"/>
</dbReference>
<dbReference type="Gene3D" id="2.40.10.10">
    <property type="entry name" value="Trypsin-like serine proteases"/>
    <property type="match status" value="2"/>
</dbReference>
<keyword evidence="2" id="KW-1015">Disulfide bond</keyword>
<evidence type="ECO:0000313" key="5">
    <source>
        <dbReference type="EMBL" id="ROT79438.1"/>
    </source>
</evidence>
<keyword evidence="3" id="KW-0964">Secreted</keyword>
<dbReference type="InterPro" id="IPR001314">
    <property type="entry name" value="Peptidase_S1A"/>
</dbReference>
<dbReference type="PANTHER" id="PTHR24258:SF144">
    <property type="entry name" value="GH14088P"/>
    <property type="match status" value="1"/>
</dbReference>
<dbReference type="GO" id="GO:0005576">
    <property type="term" value="C:extracellular region"/>
    <property type="evidence" value="ECO:0007669"/>
    <property type="project" value="UniProtKB-SubCell"/>
</dbReference>
<dbReference type="AlphaFoldDB" id="A0A3R7MKW0"/>